<dbReference type="GO" id="GO:0009251">
    <property type="term" value="P:glucan catabolic process"/>
    <property type="evidence" value="ECO:0007669"/>
    <property type="project" value="TreeGrafter"/>
</dbReference>
<dbReference type="Pfam" id="PF00933">
    <property type="entry name" value="Glyco_hydro_3"/>
    <property type="match status" value="1"/>
</dbReference>
<dbReference type="PROSITE" id="PS00775">
    <property type="entry name" value="GLYCOSYL_HYDROL_F3"/>
    <property type="match status" value="1"/>
</dbReference>
<dbReference type="EC" id="3.2.1.21" evidence="3"/>
<evidence type="ECO:0000259" key="10">
    <source>
        <dbReference type="Pfam" id="PF01915"/>
    </source>
</evidence>
<name>A0A1G2IFM7_9BACT</name>
<dbReference type="InterPro" id="IPR001764">
    <property type="entry name" value="Glyco_hydro_3_N"/>
</dbReference>
<proteinExistence type="inferred from homology"/>
<evidence type="ECO:0000313" key="11">
    <source>
        <dbReference type="EMBL" id="OGZ72958.1"/>
    </source>
</evidence>
<dbReference type="InterPro" id="IPR002772">
    <property type="entry name" value="Glyco_hydro_3_C"/>
</dbReference>
<dbReference type="PANTHER" id="PTHR30620">
    <property type="entry name" value="PERIPLASMIC BETA-GLUCOSIDASE-RELATED"/>
    <property type="match status" value="1"/>
</dbReference>
<dbReference type="InterPro" id="IPR017853">
    <property type="entry name" value="GH"/>
</dbReference>
<dbReference type="PANTHER" id="PTHR30620:SF16">
    <property type="entry name" value="LYSOSOMAL BETA GLUCOSIDASE"/>
    <property type="match status" value="1"/>
</dbReference>
<feature type="transmembrane region" description="Helical" evidence="8">
    <location>
        <begin position="20"/>
        <end position="39"/>
    </location>
</feature>
<reference evidence="11 12" key="1">
    <citation type="journal article" date="2016" name="Nat. Commun.">
        <title>Thousands of microbial genomes shed light on interconnected biogeochemical processes in an aquifer system.</title>
        <authorList>
            <person name="Anantharaman K."/>
            <person name="Brown C.T."/>
            <person name="Hug L.A."/>
            <person name="Sharon I."/>
            <person name="Castelle C.J."/>
            <person name="Probst A.J."/>
            <person name="Thomas B.C."/>
            <person name="Singh A."/>
            <person name="Wilkins M.J."/>
            <person name="Karaoz U."/>
            <person name="Brodie E.L."/>
            <person name="Williams K.H."/>
            <person name="Hubbard S.S."/>
            <person name="Banfield J.F."/>
        </authorList>
    </citation>
    <scope>NUCLEOTIDE SEQUENCE [LARGE SCALE GENOMIC DNA]</scope>
</reference>
<dbReference type="STRING" id="1802214.A2908_00050"/>
<dbReference type="EMBL" id="MHPA01000018">
    <property type="protein sequence ID" value="OGZ72958.1"/>
    <property type="molecule type" value="Genomic_DNA"/>
</dbReference>
<dbReference type="PRINTS" id="PR00133">
    <property type="entry name" value="GLHYDRLASE3"/>
</dbReference>
<sequence>MYFSHITKNPSTSFGTGKKILFFTILFVLLIIGVGFLVVKNNVMVPAKDILSERCNQDDTPYLDQTLPVAKRVDDLMGKMTEWEKIGQMALIEKNSIHDLNEITKYNLGALLSGGGAGPKVETPAAWLSMVNNFQNATQKTCLKIPLLYGIDATHGHANVLGATVFPHSIGLGATRDSDLVRRIAKATADEMVATGIYWSFSPNLDVPQDIRWGKTYETFGSDANNVATLGLAYLQGVQDSSSKYFNALATAKHFIGGGAMEYGTARNKNFKVEEGNITLSDKSLRQTHLLPFQKAVAGGARAVMVGTATWNGVNNTGNHYLLTDVLKKELGFSGFVVSDWYGVYQVSDTRYDSLVHSINAGVDMVMTPFEYKDFMANMQKALASGDISQGRLDDAVRRILTVKFNTGLFDRPEAVSGGLSIIGSAKHRVLAREAVRKSQVLLKNENSALPLSKLSGQIIIAGSAADNLGRQAGGWTTEWQGIDGNYGIVGTTVLEAIKNTVSKNTNVEYSLEGNFSKQEALADVGIAVVGEKPYAEGWGDNANPSLSAEDLAVIEKMKVKSKKLIVIIISGRPLDIKKYVHAWDGVVASWLPGSEASGITDTLFGDYSFVGQLPIDWPL</sequence>
<evidence type="ECO:0000256" key="5">
    <source>
        <dbReference type="ARBA" id="ARBA00022801"/>
    </source>
</evidence>
<accession>A0A1G2IFM7</accession>
<evidence type="ECO:0000259" key="9">
    <source>
        <dbReference type="Pfam" id="PF00933"/>
    </source>
</evidence>
<dbReference type="Gene3D" id="3.40.50.1700">
    <property type="entry name" value="Glycoside hydrolase family 3 C-terminal domain"/>
    <property type="match status" value="1"/>
</dbReference>
<dbReference type="Proteomes" id="UP000176774">
    <property type="component" value="Unassembled WGS sequence"/>
</dbReference>
<feature type="domain" description="Glycoside hydrolase family 3 C-terminal" evidence="10">
    <location>
        <begin position="441"/>
        <end position="619"/>
    </location>
</feature>
<keyword evidence="8" id="KW-0812">Transmembrane</keyword>
<comment type="similarity">
    <text evidence="2 7">Belongs to the glycosyl hydrolase 3 family.</text>
</comment>
<dbReference type="InterPro" id="IPR036881">
    <property type="entry name" value="Glyco_hydro_3_C_sf"/>
</dbReference>
<keyword evidence="8" id="KW-1133">Transmembrane helix</keyword>
<dbReference type="AlphaFoldDB" id="A0A1G2IFM7"/>
<evidence type="ECO:0000256" key="1">
    <source>
        <dbReference type="ARBA" id="ARBA00000448"/>
    </source>
</evidence>
<evidence type="ECO:0000313" key="12">
    <source>
        <dbReference type="Proteomes" id="UP000176774"/>
    </source>
</evidence>
<comment type="catalytic activity">
    <reaction evidence="1">
        <text>Hydrolysis of terminal, non-reducing beta-D-glucosyl residues with release of beta-D-glucose.</text>
        <dbReference type="EC" id="3.2.1.21"/>
    </reaction>
</comment>
<dbReference type="SUPFAM" id="SSF52279">
    <property type="entry name" value="Beta-D-glucan exohydrolase, C-terminal domain"/>
    <property type="match status" value="1"/>
</dbReference>
<protein>
    <recommendedName>
        <fullName evidence="3">beta-glucosidase</fullName>
        <ecNumber evidence="3">3.2.1.21</ecNumber>
    </recommendedName>
</protein>
<dbReference type="InterPro" id="IPR019800">
    <property type="entry name" value="Glyco_hydro_3_AS"/>
</dbReference>
<keyword evidence="4" id="KW-0732">Signal</keyword>
<dbReference type="Pfam" id="PF01915">
    <property type="entry name" value="Glyco_hydro_3_C"/>
    <property type="match status" value="1"/>
</dbReference>
<dbReference type="InterPro" id="IPR036962">
    <property type="entry name" value="Glyco_hydro_3_N_sf"/>
</dbReference>
<evidence type="ECO:0000256" key="8">
    <source>
        <dbReference type="SAM" id="Phobius"/>
    </source>
</evidence>
<evidence type="ECO:0000256" key="3">
    <source>
        <dbReference type="ARBA" id="ARBA00012744"/>
    </source>
</evidence>
<dbReference type="InterPro" id="IPR051915">
    <property type="entry name" value="Cellulose_Degrad_GH3"/>
</dbReference>
<feature type="domain" description="Glycoside hydrolase family 3 N-terminal" evidence="9">
    <location>
        <begin position="84"/>
        <end position="403"/>
    </location>
</feature>
<evidence type="ECO:0000256" key="4">
    <source>
        <dbReference type="ARBA" id="ARBA00022729"/>
    </source>
</evidence>
<dbReference type="Gene3D" id="3.20.20.300">
    <property type="entry name" value="Glycoside hydrolase, family 3, N-terminal domain"/>
    <property type="match status" value="1"/>
</dbReference>
<evidence type="ECO:0000256" key="2">
    <source>
        <dbReference type="ARBA" id="ARBA00005336"/>
    </source>
</evidence>
<keyword evidence="6 7" id="KW-0326">Glycosidase</keyword>
<keyword evidence="8" id="KW-0472">Membrane</keyword>
<dbReference type="GO" id="GO:0008422">
    <property type="term" value="F:beta-glucosidase activity"/>
    <property type="evidence" value="ECO:0007669"/>
    <property type="project" value="UniProtKB-EC"/>
</dbReference>
<evidence type="ECO:0000256" key="6">
    <source>
        <dbReference type="ARBA" id="ARBA00023295"/>
    </source>
</evidence>
<gene>
    <name evidence="11" type="ORF">A2908_00050</name>
</gene>
<keyword evidence="5 7" id="KW-0378">Hydrolase</keyword>
<comment type="caution">
    <text evidence="11">The sequence shown here is derived from an EMBL/GenBank/DDBJ whole genome shotgun (WGS) entry which is preliminary data.</text>
</comment>
<evidence type="ECO:0000256" key="7">
    <source>
        <dbReference type="RuleBase" id="RU361161"/>
    </source>
</evidence>
<dbReference type="SUPFAM" id="SSF51445">
    <property type="entry name" value="(Trans)glycosidases"/>
    <property type="match status" value="1"/>
</dbReference>
<organism evidence="11 12">
    <name type="scientific">Candidatus Staskawiczbacteria bacterium RIFCSPLOWO2_01_FULL_38_12b</name>
    <dbReference type="NCBI Taxonomy" id="1802214"/>
    <lineage>
        <taxon>Bacteria</taxon>
        <taxon>Candidatus Staskawicziibacteriota</taxon>
    </lineage>
</organism>